<dbReference type="RefSeq" id="XP_030977273.1">
    <property type="nucleotide sequence ID" value="XM_031131946.1"/>
</dbReference>
<organism evidence="3 4">
    <name type="scientific">Pyricularia grisea</name>
    <name type="common">Crabgrass-specific blast fungus</name>
    <name type="synonym">Magnaporthe grisea</name>
    <dbReference type="NCBI Taxonomy" id="148305"/>
    <lineage>
        <taxon>Eukaryota</taxon>
        <taxon>Fungi</taxon>
        <taxon>Dikarya</taxon>
        <taxon>Ascomycota</taxon>
        <taxon>Pezizomycotina</taxon>
        <taxon>Sordariomycetes</taxon>
        <taxon>Sordariomycetidae</taxon>
        <taxon>Magnaporthales</taxon>
        <taxon>Pyriculariaceae</taxon>
        <taxon>Pyricularia</taxon>
    </lineage>
</organism>
<dbReference type="InterPro" id="IPR027417">
    <property type="entry name" value="P-loop_NTPase"/>
</dbReference>
<dbReference type="Pfam" id="PF24883">
    <property type="entry name" value="NPHP3_N"/>
    <property type="match status" value="1"/>
</dbReference>
<reference evidence="4" key="2">
    <citation type="submission" date="2019-10" db="EMBL/GenBank/DDBJ databases">
        <authorList>
            <consortium name="NCBI Genome Project"/>
        </authorList>
    </citation>
    <scope>NUCLEOTIDE SEQUENCE</scope>
    <source>
        <strain evidence="4">NI907</strain>
    </source>
</reference>
<evidence type="ECO:0000256" key="1">
    <source>
        <dbReference type="ARBA" id="ARBA00022737"/>
    </source>
</evidence>
<dbReference type="AlphaFoldDB" id="A0A6P8AQU2"/>
<sequence>MFINILVLNTTQNRKINRDIIFTKLPTVKGVIFDNHANEHNSTYHPNTRVDFFDDIYKWIKNPDGNHIFYLRGMAGTGKSTIFRTVTKKVSETKIPITSENNRGKTARFFTTIIDQFVRHY</sequence>
<dbReference type="SUPFAM" id="SSF52540">
    <property type="entry name" value="P-loop containing nucleoside triphosphate hydrolases"/>
    <property type="match status" value="1"/>
</dbReference>
<evidence type="ECO:0000259" key="2">
    <source>
        <dbReference type="Pfam" id="PF24883"/>
    </source>
</evidence>
<feature type="domain" description="Nephrocystin 3-like N-terminal" evidence="2">
    <location>
        <begin position="56"/>
        <end position="94"/>
    </location>
</feature>
<evidence type="ECO:0000313" key="3">
    <source>
        <dbReference type="Proteomes" id="UP000515153"/>
    </source>
</evidence>
<keyword evidence="1" id="KW-0677">Repeat</keyword>
<evidence type="ECO:0000313" key="4">
    <source>
        <dbReference type="RefSeq" id="XP_030977273.1"/>
    </source>
</evidence>
<reference evidence="4" key="3">
    <citation type="submission" date="2025-08" db="UniProtKB">
        <authorList>
            <consortium name="RefSeq"/>
        </authorList>
    </citation>
    <scope>IDENTIFICATION</scope>
    <source>
        <strain evidence="4">NI907</strain>
    </source>
</reference>
<name>A0A6P8AQU2_PYRGI</name>
<dbReference type="Gene3D" id="3.40.50.300">
    <property type="entry name" value="P-loop containing nucleotide triphosphate hydrolases"/>
    <property type="match status" value="1"/>
</dbReference>
<reference evidence="4" key="1">
    <citation type="journal article" date="2019" name="Mol. Biol. Evol.">
        <title>Blast fungal genomes show frequent chromosomal changes, gene gains and losses, and effector gene turnover.</title>
        <authorList>
            <person name="Gomez Luciano L.B."/>
            <person name="Jason Tsai I."/>
            <person name="Chuma I."/>
            <person name="Tosa Y."/>
            <person name="Chen Y.H."/>
            <person name="Li J.Y."/>
            <person name="Li M.Y."/>
            <person name="Jade Lu M.Y."/>
            <person name="Nakayashiki H."/>
            <person name="Li W.H."/>
        </authorList>
    </citation>
    <scope>NUCLEOTIDE SEQUENCE</scope>
    <source>
        <strain evidence="4">NI907</strain>
    </source>
</reference>
<accession>A0A6P8AQU2</accession>
<protein>
    <recommendedName>
        <fullName evidence="2">Nephrocystin 3-like N-terminal domain-containing protein</fullName>
    </recommendedName>
</protein>
<dbReference type="Proteomes" id="UP000515153">
    <property type="component" value="Unplaced"/>
</dbReference>
<dbReference type="KEGG" id="pgri:PgNI_11988"/>
<proteinExistence type="predicted"/>
<keyword evidence="3" id="KW-1185">Reference proteome</keyword>
<dbReference type="InterPro" id="IPR056884">
    <property type="entry name" value="NPHP3-like_N"/>
</dbReference>
<dbReference type="GeneID" id="41966851"/>
<gene>
    <name evidence="4" type="ORF">PgNI_11988</name>
</gene>